<evidence type="ECO:0000256" key="5">
    <source>
        <dbReference type="ARBA" id="ARBA00022531"/>
    </source>
</evidence>
<comment type="similarity">
    <text evidence="3">Belongs to the fucoxanthin chlorophyll protein family.</text>
</comment>
<evidence type="ECO:0000313" key="11">
    <source>
        <dbReference type="EMBL" id="CAE2274293.1"/>
    </source>
</evidence>
<keyword evidence="7" id="KW-0437">Light-harvesting polypeptide</keyword>
<comment type="function">
    <text evidence="1">The light-harvesting complex (LHC) functions as a light receptor, it captures and delivers excitation energy to photosystems with which it is closely associated. Energy is transferred from the carotenoid and chlorophyll C (or B) to chlorophyll A and the photosynthetic reaction centers where it is used to synthesize ATP and reducing power.</text>
</comment>
<dbReference type="InterPro" id="IPR001344">
    <property type="entry name" value="Chloro_AB-bd_pln"/>
</dbReference>
<comment type="subcellular location">
    <subcellularLocation>
        <location evidence="2">Plastid</location>
        <location evidence="2">Chloroplast</location>
    </subcellularLocation>
</comment>
<feature type="binding site" evidence="8">
    <location>
        <position position="199"/>
    </location>
    <ligand>
        <name>chlorophyll a</name>
        <dbReference type="ChEBI" id="CHEBI:58416"/>
        <label>1</label>
    </ligand>
</feature>
<feature type="binding site" evidence="8">
    <location>
        <position position="216"/>
    </location>
    <ligand>
        <name>chlorophyll a</name>
        <dbReference type="ChEBI" id="CHEBI:58416"/>
        <label>5</label>
    </ligand>
</feature>
<feature type="binding site" description="axial binding residue" evidence="8">
    <location>
        <position position="80"/>
    </location>
    <ligand>
        <name>chlorophyll b</name>
        <dbReference type="ChEBI" id="CHEBI:61721"/>
        <label>1</label>
    </ligand>
    <ligandPart>
        <name>Mg</name>
        <dbReference type="ChEBI" id="CHEBI:25107"/>
    </ligandPart>
</feature>
<organism evidence="10">
    <name type="scientific">Odontella aurita</name>
    <dbReference type="NCBI Taxonomy" id="265563"/>
    <lineage>
        <taxon>Eukaryota</taxon>
        <taxon>Sar</taxon>
        <taxon>Stramenopiles</taxon>
        <taxon>Ochrophyta</taxon>
        <taxon>Bacillariophyta</taxon>
        <taxon>Mediophyceae</taxon>
        <taxon>Biddulphiophycidae</taxon>
        <taxon>Eupodiscales</taxon>
        <taxon>Odontellaceae</taxon>
        <taxon>Odontella</taxon>
    </lineage>
</organism>
<proteinExistence type="inferred from homology"/>
<keyword evidence="5" id="KW-0602">Photosynthesis</keyword>
<evidence type="ECO:0000256" key="3">
    <source>
        <dbReference type="ARBA" id="ARBA00005933"/>
    </source>
</evidence>
<evidence type="ECO:0000256" key="4">
    <source>
        <dbReference type="ARBA" id="ARBA00022528"/>
    </source>
</evidence>
<feature type="binding site" evidence="8">
    <location>
        <position position="75"/>
    </location>
    <ligand>
        <name>chlorophyll a</name>
        <dbReference type="ChEBI" id="CHEBI:58416"/>
        <label>1</label>
    </ligand>
</feature>
<evidence type="ECO:0000256" key="7">
    <source>
        <dbReference type="ARBA" id="ARBA00023243"/>
    </source>
</evidence>
<feature type="binding site" evidence="8">
    <location>
        <position position="78"/>
    </location>
    <ligand>
        <name>chlorophyll a</name>
        <dbReference type="ChEBI" id="CHEBI:58416"/>
        <label>1</label>
    </ligand>
</feature>
<feature type="signal peptide" evidence="9">
    <location>
        <begin position="1"/>
        <end position="15"/>
    </location>
</feature>
<dbReference type="GO" id="GO:0016168">
    <property type="term" value="F:chlorophyll binding"/>
    <property type="evidence" value="ECO:0007669"/>
    <property type="project" value="UniProtKB-KW"/>
</dbReference>
<dbReference type="GO" id="GO:0030076">
    <property type="term" value="C:light-harvesting complex"/>
    <property type="evidence" value="ECO:0007669"/>
    <property type="project" value="UniProtKB-KW"/>
</dbReference>
<keyword evidence="6" id="KW-0934">Plastid</keyword>
<dbReference type="SUPFAM" id="SSF103511">
    <property type="entry name" value="Chlorophyll a-b binding protein"/>
    <property type="match status" value="1"/>
</dbReference>
<sequence>MKIAIAALIAGTAAAFAPAPKAAKTTALNLNGWVADESKFCYGLPGALPPVGDFDPLGFTKNADLGQIKKYREAELQHGRVAMLAAVGMLVTEEPIEFHPLFEANNKDIGPAIRHLDEVRNASPAFFEILGLIIGALELNRALVGWKSPDSGTLGRMSGDSGTMFQDLNDDYYPGDVGFDPLNLKPSDPEEFAELQTKELQNGRLAMIGASGMVLQEIVNGKEIFVNLGLAEDRFDAASQAMLPVQF</sequence>
<evidence type="ECO:0000256" key="6">
    <source>
        <dbReference type="ARBA" id="ARBA00022640"/>
    </source>
</evidence>
<keyword evidence="8" id="KW-0157">Chromophore</keyword>
<evidence type="ECO:0000313" key="10">
    <source>
        <dbReference type="EMBL" id="CAE2274291.1"/>
    </source>
</evidence>
<dbReference type="EMBL" id="HBKQ01049075">
    <property type="protein sequence ID" value="CAE2274291.1"/>
    <property type="molecule type" value="Transcribed_RNA"/>
</dbReference>
<dbReference type="PANTHER" id="PTHR21649">
    <property type="entry name" value="CHLOROPHYLL A/B BINDING PROTEIN"/>
    <property type="match status" value="1"/>
</dbReference>
<dbReference type="GO" id="GO:0009765">
    <property type="term" value="P:photosynthesis, light harvesting"/>
    <property type="evidence" value="ECO:0007669"/>
    <property type="project" value="InterPro"/>
</dbReference>
<keyword evidence="8" id="KW-0148">Chlorophyll</keyword>
<evidence type="ECO:0000256" key="1">
    <source>
        <dbReference type="ARBA" id="ARBA00004022"/>
    </source>
</evidence>
<evidence type="ECO:0000256" key="2">
    <source>
        <dbReference type="ARBA" id="ARBA00004229"/>
    </source>
</evidence>
<reference evidence="10" key="1">
    <citation type="submission" date="2021-01" db="EMBL/GenBank/DDBJ databases">
        <authorList>
            <person name="Corre E."/>
            <person name="Pelletier E."/>
            <person name="Niang G."/>
            <person name="Scheremetjew M."/>
            <person name="Finn R."/>
            <person name="Kale V."/>
            <person name="Holt S."/>
            <person name="Cochrane G."/>
            <person name="Meng A."/>
            <person name="Brown T."/>
            <person name="Cohen L."/>
        </authorList>
    </citation>
    <scope>NUCLEOTIDE SEQUENCE</scope>
    <source>
        <strain evidence="10">Isolate 1302-5</strain>
    </source>
</reference>
<dbReference type="Pfam" id="PF00504">
    <property type="entry name" value="Chloroa_b-bind"/>
    <property type="match status" value="1"/>
</dbReference>
<dbReference type="Gene3D" id="1.10.3460.10">
    <property type="entry name" value="Chlorophyll a/b binding protein domain"/>
    <property type="match status" value="1"/>
</dbReference>
<feature type="binding site" evidence="8">
    <location>
        <position position="204"/>
    </location>
    <ligand>
        <name>chlorophyll a</name>
        <dbReference type="ChEBI" id="CHEBI:58416"/>
        <label>1</label>
    </ligand>
</feature>
<keyword evidence="9" id="KW-0732">Signal</keyword>
<name>A0A6U6J522_9STRA</name>
<feature type="chain" id="PRO_5036394035" evidence="9">
    <location>
        <begin position="16"/>
        <end position="247"/>
    </location>
</feature>
<gene>
    <name evidence="10" type="ORF">OAUR00152_LOCUS33908</name>
    <name evidence="11" type="ORF">OAUR00152_LOCUS33909</name>
</gene>
<dbReference type="InterPro" id="IPR022796">
    <property type="entry name" value="Chloroa_b-bind"/>
</dbReference>
<dbReference type="GO" id="GO:0016020">
    <property type="term" value="C:membrane"/>
    <property type="evidence" value="ECO:0007669"/>
    <property type="project" value="InterPro"/>
</dbReference>
<accession>A0A6U6J522</accession>
<dbReference type="AlphaFoldDB" id="A0A6U6J522"/>
<dbReference type="GO" id="GO:0009507">
    <property type="term" value="C:chloroplast"/>
    <property type="evidence" value="ECO:0007669"/>
    <property type="project" value="UniProtKB-SubCell"/>
</dbReference>
<dbReference type="EMBL" id="HBKQ01049076">
    <property type="protein sequence ID" value="CAE2274293.1"/>
    <property type="molecule type" value="Transcribed_RNA"/>
</dbReference>
<feature type="binding site" evidence="8">
    <location>
        <position position="202"/>
    </location>
    <ligand>
        <name>chlorophyll a</name>
        <dbReference type="ChEBI" id="CHEBI:58416"/>
        <label>1</label>
    </ligand>
</feature>
<keyword evidence="4" id="KW-0150">Chloroplast</keyword>
<feature type="binding site" evidence="8">
    <location>
        <position position="198"/>
    </location>
    <ligand>
        <name>chlorophyll a</name>
        <dbReference type="ChEBI" id="CHEBI:58416"/>
        <label>1</label>
    </ligand>
</feature>
<protein>
    <submittedName>
        <fullName evidence="10">Uncharacterized protein</fullName>
    </submittedName>
</protein>
<evidence type="ECO:0000256" key="9">
    <source>
        <dbReference type="SAM" id="SignalP"/>
    </source>
</evidence>
<evidence type="ECO:0000256" key="8">
    <source>
        <dbReference type="PIRSR" id="PIRSR601344-1"/>
    </source>
</evidence>